<protein>
    <submittedName>
        <fullName evidence="1">Divergent serine threonine protein kinase</fullName>
    </submittedName>
</protein>
<dbReference type="EMBL" id="OR343188">
    <property type="protein sequence ID" value="WNL49826.1"/>
    <property type="molecule type" value="Genomic_DNA"/>
</dbReference>
<keyword evidence="1" id="KW-0808">Transferase</keyword>
<name>A0AA96EPD4_9VIRU</name>
<proteinExistence type="predicted"/>
<accession>A0AA96EPD4</accession>
<evidence type="ECO:0000313" key="1">
    <source>
        <dbReference type="EMBL" id="WNL49826.1"/>
    </source>
</evidence>
<sequence length="914" mass="102640">MEQDKCDLELDTCFEDLDLSLNDSKKALGALFRLFPVILNVETKRDWLTTNLVTPFIVRSKDFCNKGGVSFETQGAGGFSVAGFPTASGKKFRLKQISFNHEGGWRVYWVPAFAKKTHNARAQPLICNMQQKTLVLTDPLYEAIVSSFLSNLFDLGVLPCFSKVFGTEFCKSQDQKYTATVLMESSGESFRKLLRTKGGISGFSVGDYLGFFALLFRDLETAKALIGFYHADLHPDNTLVKDVGSPSSEDKGSEMYDGKLWAESEFIVEELPNGNFFVVQNSGKIPKVIDYGLTVIRFSKSSGVFYPELKRKGFAVSNETKIYEMANKCKESLLDEQGLKNFEAIFFLLNILFDCEKISLGLYPGVHLDMELYNATKATLLSFGINENAIKRAFARKAEAIKRAPSPQEAQRIWFNERDVGNSSLKTSTEAVSSLVPSLNLRGRTFHIFTKNLERPTEEQLSAILNNPSTIVVPYVPNARIQSSNTETKFRAEILRYSKECVEGKNTELFGEGYIVDKNRKKECSIKLVESLNNDQEFLLPKTTSLSPSISRVVPFVRKEFEIYTSSVCSIFSRPLFPNIQTEISDIFVYRPYQRLLNFRSPSEKLWGKQMRTVRCSFVGLSKSARCSLSTGKRLQQRITKKALEGKSALCVNGGYFVVQQNIANSLTPGLKGKEFSPIGYYFDGTSKSGTVLPVPPPYRDWFVAVTVRGGKLGMERLPEFEKKHKLSSVPFRVLTEGGETLEFSQTVISESRDDLYDQCFCSGPILIWGGKRVFDENTMLNSKFSLQDGRGYKVFDAAKNTKMWFSEQGETQFPYGQRHSANFQIHNIMVLLKDGSYGFFFFEGRGYDALGTDRVQIAKAIELFFGGNVLHAVSLDGGFSANAVVTSDGDAPRWLLPDPEKRKLGVSMLFENL</sequence>
<keyword evidence="1" id="KW-0418">Kinase</keyword>
<reference evidence="1" key="1">
    <citation type="submission" date="2023-07" db="EMBL/GenBank/DDBJ databases">
        <authorList>
            <person name="Xia Y."/>
        </authorList>
    </citation>
    <scope>NUCLEOTIDE SEQUENCE</scope>
    <source>
        <strain evidence="1">F</strain>
    </source>
</reference>
<gene>
    <name evidence="1" type="ORF">MarFTMF_310</name>
</gene>
<organism evidence="1">
    <name type="scientific">Marseillevirus sp</name>
    <dbReference type="NCBI Taxonomy" id="2809551"/>
    <lineage>
        <taxon>Viruses</taxon>
        <taxon>Varidnaviria</taxon>
        <taxon>Bamfordvirae</taxon>
        <taxon>Nucleocytoviricota</taxon>
        <taxon>Megaviricetes</taxon>
        <taxon>Pimascovirales</taxon>
        <taxon>Pimascovirales incertae sedis</taxon>
        <taxon>Marseilleviridae</taxon>
        <taxon>Marseillevirus</taxon>
    </lineage>
</organism>
<dbReference type="GO" id="GO:0016301">
    <property type="term" value="F:kinase activity"/>
    <property type="evidence" value="ECO:0007669"/>
    <property type="project" value="UniProtKB-KW"/>
</dbReference>